<keyword evidence="6" id="KW-1185">Reference proteome</keyword>
<dbReference type="AlphaFoldDB" id="G8Y830"/>
<dbReference type="Proteomes" id="UP000005222">
    <property type="component" value="Chromosome K"/>
</dbReference>
<dbReference type="OrthoDB" id="21471at2759"/>
<dbReference type="STRING" id="559304.G8Y830"/>
<feature type="region of interest" description="Disordered" evidence="3">
    <location>
        <begin position="261"/>
        <end position="286"/>
    </location>
</feature>
<dbReference type="GO" id="GO:0005737">
    <property type="term" value="C:cytoplasm"/>
    <property type="evidence" value="ECO:0007669"/>
    <property type="project" value="TreeGrafter"/>
</dbReference>
<feature type="compositionally biased region" description="Basic and acidic residues" evidence="3">
    <location>
        <begin position="47"/>
        <end position="62"/>
    </location>
</feature>
<reference evidence="5" key="1">
    <citation type="submission" date="2011-10" db="EMBL/GenBank/DDBJ databases">
        <authorList>
            <person name="Genoscope - CEA"/>
        </authorList>
    </citation>
    <scope>NUCLEOTIDE SEQUENCE</scope>
</reference>
<dbReference type="PANTHER" id="PTHR31315:SF1">
    <property type="entry name" value="PROTEIN SIP5"/>
    <property type="match status" value="1"/>
</dbReference>
<organism evidence="5 6">
    <name type="scientific">Pichia sorbitophila (strain ATCC MYA-4447 / BCRC 22081 / CBS 7064 / NBRC 10061 / NRRL Y-12695)</name>
    <name type="common">Hybrid yeast</name>
    <dbReference type="NCBI Taxonomy" id="559304"/>
    <lineage>
        <taxon>Eukaryota</taxon>
        <taxon>Fungi</taxon>
        <taxon>Dikarya</taxon>
        <taxon>Ascomycota</taxon>
        <taxon>Saccharomycotina</taxon>
        <taxon>Pichiomycetes</taxon>
        <taxon>Debaryomycetaceae</taxon>
        <taxon>Millerozyma</taxon>
    </lineage>
</organism>
<sequence>MGNIPAKETRSRGASYSSGSSTSYSDTFGSRSGRRNTTSGVFSGHFIESKRSRRQEEKDKQRERHYNNLIVRLEESIDGGFLAPYGTYKSNLDYDTDIVRRLIIQRKLAPFFTPLQDFNESWSDEELLIILSQSTLHTIETAYSEAEEEEDDIDNHKIHKSQSYFRRQEQKAKLKSLITRVKEKQKEEENRFLEEKVKAKEGQPCSPYLFSKDLFLKLYRNASECPICFLSYPPYLNVSRCCLQPICTECFVQIKRLDPHPPHDDTSQQEGNSSSTPGSNANSLPHTLISEPAHCPYCAMPDFGVTYDPPSDIRVGIEGIKPSEYHLSHKKRQSIDKPQIKSSHSSSNSHLTGLHANSESGSEEALQEHDTGKGTEAVSKDLYQPVKQSKRRSSLASDAVGVITIDMIRPDWEQKLISARNKLARKAATASAIHASNLIIDQNSTLDARANNARSSVQNSYNTNLHSIEERMIEEALRLSLLDEEERKKKAEQEKNKSPSS</sequence>
<comment type="similarity">
    <text evidence="1">Belongs to the SIP5 family.</text>
</comment>
<evidence type="ECO:0000313" key="6">
    <source>
        <dbReference type="Proteomes" id="UP000005222"/>
    </source>
</evidence>
<dbReference type="InterPro" id="IPR039301">
    <property type="entry name" value="Sip5/DA2"/>
</dbReference>
<evidence type="ECO:0000256" key="2">
    <source>
        <dbReference type="SAM" id="Coils"/>
    </source>
</evidence>
<feature type="region of interest" description="Disordered" evidence="3">
    <location>
        <begin position="1"/>
        <end position="62"/>
    </location>
</feature>
<feature type="compositionally biased region" description="Low complexity" evidence="3">
    <location>
        <begin position="12"/>
        <end position="31"/>
    </location>
</feature>
<keyword evidence="2" id="KW-0175">Coiled coil</keyword>
<proteinExistence type="inferred from homology"/>
<dbReference type="PANTHER" id="PTHR31315">
    <property type="entry name" value="PROTEIN SIP5"/>
    <property type="match status" value="1"/>
</dbReference>
<reference evidence="6" key="2">
    <citation type="journal article" date="2012" name="G3 (Bethesda)">
        <title>Pichia sorbitophila, an interspecies yeast hybrid reveals early steps of genome resolution following polyploidization.</title>
        <authorList>
            <person name="Leh Louis V."/>
            <person name="Despons L."/>
            <person name="Friedrich A."/>
            <person name="Martin T."/>
            <person name="Durrens P."/>
            <person name="Casaregola S."/>
            <person name="Neuveglise C."/>
            <person name="Fairhead C."/>
            <person name="Marck C."/>
            <person name="Cruz J.A."/>
            <person name="Straub M.L."/>
            <person name="Kugler V."/>
            <person name="Sacerdot C."/>
            <person name="Uzunov Z."/>
            <person name="Thierry A."/>
            <person name="Weiss S."/>
            <person name="Bleykasten C."/>
            <person name="De Montigny J."/>
            <person name="Jacques N."/>
            <person name="Jung P."/>
            <person name="Lemaire M."/>
            <person name="Mallet S."/>
            <person name="Morel G."/>
            <person name="Richard G.F."/>
            <person name="Sarkar A."/>
            <person name="Savel G."/>
            <person name="Schacherer J."/>
            <person name="Seret M.L."/>
            <person name="Talla E."/>
            <person name="Samson G."/>
            <person name="Jubin C."/>
            <person name="Poulain J."/>
            <person name="Vacherie B."/>
            <person name="Barbe V."/>
            <person name="Pelletier E."/>
            <person name="Sherman D.J."/>
            <person name="Westhof E."/>
            <person name="Weissenbach J."/>
            <person name="Baret P.V."/>
            <person name="Wincker P."/>
            <person name="Gaillardin C."/>
            <person name="Dujon B."/>
            <person name="Souciet J.L."/>
        </authorList>
    </citation>
    <scope>NUCLEOTIDE SEQUENCE [LARGE SCALE GENOMIC DNA]</scope>
    <source>
        <strain evidence="6">ATCC MYA-4447 / BCRC 22081 / CBS 7064 / NBRC 10061 / NRRL Y-12695</strain>
    </source>
</reference>
<evidence type="ECO:0000256" key="1">
    <source>
        <dbReference type="ARBA" id="ARBA00010402"/>
    </source>
</evidence>
<feature type="compositionally biased region" description="Polar residues" evidence="3">
    <location>
        <begin position="268"/>
        <end position="285"/>
    </location>
</feature>
<feature type="compositionally biased region" description="Basic and acidic residues" evidence="3">
    <location>
        <begin position="324"/>
        <end position="339"/>
    </location>
</feature>
<dbReference type="FunCoup" id="G8Y830">
    <property type="interactions" value="88"/>
</dbReference>
<accession>G8Y830</accession>
<evidence type="ECO:0000313" key="4">
    <source>
        <dbReference type="EMBL" id="CCE83729.1"/>
    </source>
</evidence>
<dbReference type="Proteomes" id="UP000005222">
    <property type="component" value="Chromosome L"/>
</dbReference>
<evidence type="ECO:0000256" key="3">
    <source>
        <dbReference type="SAM" id="MobiDB-lite"/>
    </source>
</evidence>
<dbReference type="EMBL" id="FO082048">
    <property type="protein sequence ID" value="CCE84760.1"/>
    <property type="molecule type" value="Genomic_DNA"/>
</dbReference>
<feature type="region of interest" description="Disordered" evidence="3">
    <location>
        <begin position="324"/>
        <end position="395"/>
    </location>
</feature>
<feature type="coiled-coil region" evidence="2">
    <location>
        <begin position="167"/>
        <end position="203"/>
    </location>
</feature>
<dbReference type="EMBL" id="FO082049">
    <property type="protein sequence ID" value="CCE83729.1"/>
    <property type="molecule type" value="Genomic_DNA"/>
</dbReference>
<dbReference type="CDD" id="cd24139">
    <property type="entry name" value="SIP5-like"/>
    <property type="match status" value="1"/>
</dbReference>
<gene>
    <name evidence="5" type="primary">Piso0_004315</name>
    <name evidence="4" type="ORF">GNLVRS01_PISO0K14178g</name>
    <name evidence="5" type="ORF">GNLVRS01_PISO0L14179g</name>
</gene>
<dbReference type="HOGENOM" id="CLU_009068_2_0_1"/>
<dbReference type="InParanoid" id="G8Y830"/>
<dbReference type="eggNOG" id="KOG2789">
    <property type="taxonomic scope" value="Eukaryota"/>
</dbReference>
<protein>
    <submittedName>
        <fullName evidence="5">Piso0_004315 protein</fullName>
    </submittedName>
</protein>
<evidence type="ECO:0000313" key="5">
    <source>
        <dbReference type="EMBL" id="CCE84760.1"/>
    </source>
</evidence>
<name>G8Y830_PICSO</name>